<evidence type="ECO:0000256" key="5">
    <source>
        <dbReference type="ARBA" id="ARBA00022777"/>
    </source>
</evidence>
<organism evidence="10 11">
    <name type="scientific">Fulvivirga lutea</name>
    <dbReference type="NCBI Taxonomy" id="2810512"/>
    <lineage>
        <taxon>Bacteria</taxon>
        <taxon>Pseudomonadati</taxon>
        <taxon>Bacteroidota</taxon>
        <taxon>Cytophagia</taxon>
        <taxon>Cytophagales</taxon>
        <taxon>Fulvivirgaceae</taxon>
        <taxon>Fulvivirga</taxon>
    </lineage>
</organism>
<dbReference type="RefSeq" id="WP_205721520.1">
    <property type="nucleotide sequence ID" value="NZ_CP070608.1"/>
</dbReference>
<dbReference type="Proteomes" id="UP000662783">
    <property type="component" value="Chromosome"/>
</dbReference>
<feature type="domain" description="Histidine kinase" evidence="9">
    <location>
        <begin position="284"/>
        <end position="500"/>
    </location>
</feature>
<dbReference type="SUPFAM" id="SSF55874">
    <property type="entry name" value="ATPase domain of HSP90 chaperone/DNA topoisomerase II/histidine kinase"/>
    <property type="match status" value="1"/>
</dbReference>
<dbReference type="InterPro" id="IPR036097">
    <property type="entry name" value="HisK_dim/P_sf"/>
</dbReference>
<sequence>MPALFFSAYEIASLNQDEEEINKIYEQQLEAFLFSANQYADDILNTWIAKLEVGMQLTEVDTSSKEVKKLMDLNPSINSLITYYIDDEAATIIPRDTSVVQYMSEINKLLIENKDIGKRLIKYSKSGFQKIEPISFNINKELIVFLFHPGTNTDDGLIYGIVIDPVLFIEDVLGPRLQYIAKNRFALQATKVNEPYPIYSTFDSTNVESIKPVLSKDLWLLPDYKLGISTRGGSIQSIIKERTYTNLVLILALDAILILGVVLVFRNVRKEVKLAQNKSEFISNVSHEIRTPLALISMFAETLELGRVPTEEKKKEYYSIINKETQRLTGIVNKILSFSQMDAGKKRLSFESVNLKQVVENVLATYEYHLEKEQFIIQTELAEANINGDKDALTELLINLIDNAIKYSDKSKRIEINLLKKEGKAMLAVKDYGVGISKTDQKYIFDKFFRVSTGDLAKKQGTGLGLALVKQIVDAHNASIELKSDLGKGSTFIVSFPLEKVNNG</sequence>
<evidence type="ECO:0000256" key="4">
    <source>
        <dbReference type="ARBA" id="ARBA00022679"/>
    </source>
</evidence>
<dbReference type="FunFam" id="1.10.287.130:FF:000001">
    <property type="entry name" value="Two-component sensor histidine kinase"/>
    <property type="match status" value="1"/>
</dbReference>
<keyword evidence="5" id="KW-0418">Kinase</keyword>
<protein>
    <recommendedName>
        <fullName evidence="2">histidine kinase</fullName>
        <ecNumber evidence="2">2.7.13.3</ecNumber>
    </recommendedName>
</protein>
<dbReference type="CDD" id="cd00075">
    <property type="entry name" value="HATPase"/>
    <property type="match status" value="1"/>
</dbReference>
<dbReference type="PROSITE" id="PS50109">
    <property type="entry name" value="HIS_KIN"/>
    <property type="match status" value="1"/>
</dbReference>
<dbReference type="InterPro" id="IPR036890">
    <property type="entry name" value="HATPase_C_sf"/>
</dbReference>
<dbReference type="CDD" id="cd00082">
    <property type="entry name" value="HisKA"/>
    <property type="match status" value="1"/>
</dbReference>
<gene>
    <name evidence="10" type="ORF">JR347_15625</name>
</gene>
<keyword evidence="7 8" id="KW-0472">Membrane</keyword>
<keyword evidence="4" id="KW-0808">Transferase</keyword>
<proteinExistence type="predicted"/>
<comment type="catalytic activity">
    <reaction evidence="1">
        <text>ATP + protein L-histidine = ADP + protein N-phospho-L-histidine.</text>
        <dbReference type="EC" id="2.7.13.3"/>
    </reaction>
</comment>
<dbReference type="Pfam" id="PF02518">
    <property type="entry name" value="HATPase_c"/>
    <property type="match status" value="1"/>
</dbReference>
<keyword evidence="3" id="KW-0597">Phosphoprotein</keyword>
<evidence type="ECO:0000256" key="1">
    <source>
        <dbReference type="ARBA" id="ARBA00000085"/>
    </source>
</evidence>
<dbReference type="InterPro" id="IPR050736">
    <property type="entry name" value="Sensor_HK_Regulatory"/>
</dbReference>
<name>A0A974WH43_9BACT</name>
<evidence type="ECO:0000313" key="11">
    <source>
        <dbReference type="Proteomes" id="UP000662783"/>
    </source>
</evidence>
<keyword evidence="8" id="KW-0812">Transmembrane</keyword>
<accession>A0A974WH43</accession>
<dbReference type="KEGG" id="fuv:JR347_15625"/>
<reference evidence="10" key="1">
    <citation type="submission" date="2021-02" db="EMBL/GenBank/DDBJ databases">
        <title>Fulvivirga sp. S481 isolated from sea water.</title>
        <authorList>
            <person name="Bae S.S."/>
            <person name="Baek K."/>
        </authorList>
    </citation>
    <scope>NUCLEOTIDE SEQUENCE</scope>
    <source>
        <strain evidence="10">S481</strain>
    </source>
</reference>
<dbReference type="InterPro" id="IPR003661">
    <property type="entry name" value="HisK_dim/P_dom"/>
</dbReference>
<dbReference type="PANTHER" id="PTHR43711">
    <property type="entry name" value="TWO-COMPONENT HISTIDINE KINASE"/>
    <property type="match status" value="1"/>
</dbReference>
<evidence type="ECO:0000256" key="8">
    <source>
        <dbReference type="SAM" id="Phobius"/>
    </source>
</evidence>
<evidence type="ECO:0000259" key="9">
    <source>
        <dbReference type="PROSITE" id="PS50109"/>
    </source>
</evidence>
<dbReference type="GO" id="GO:0000155">
    <property type="term" value="F:phosphorelay sensor kinase activity"/>
    <property type="evidence" value="ECO:0007669"/>
    <property type="project" value="InterPro"/>
</dbReference>
<dbReference type="SMART" id="SM00387">
    <property type="entry name" value="HATPase_c"/>
    <property type="match status" value="1"/>
</dbReference>
<dbReference type="Gene3D" id="1.10.287.130">
    <property type="match status" value="1"/>
</dbReference>
<dbReference type="EMBL" id="CP070608">
    <property type="protein sequence ID" value="QSE97007.1"/>
    <property type="molecule type" value="Genomic_DNA"/>
</dbReference>
<dbReference type="PRINTS" id="PR00344">
    <property type="entry name" value="BCTRLSENSOR"/>
</dbReference>
<dbReference type="AlphaFoldDB" id="A0A974WH43"/>
<keyword evidence="6" id="KW-0902">Two-component regulatory system</keyword>
<evidence type="ECO:0000256" key="6">
    <source>
        <dbReference type="ARBA" id="ARBA00023012"/>
    </source>
</evidence>
<dbReference type="EC" id="2.7.13.3" evidence="2"/>
<evidence type="ECO:0000256" key="3">
    <source>
        <dbReference type="ARBA" id="ARBA00022553"/>
    </source>
</evidence>
<dbReference type="Gene3D" id="3.30.565.10">
    <property type="entry name" value="Histidine kinase-like ATPase, C-terminal domain"/>
    <property type="match status" value="1"/>
</dbReference>
<evidence type="ECO:0000256" key="7">
    <source>
        <dbReference type="ARBA" id="ARBA00023136"/>
    </source>
</evidence>
<evidence type="ECO:0000313" key="10">
    <source>
        <dbReference type="EMBL" id="QSE97007.1"/>
    </source>
</evidence>
<dbReference type="FunFam" id="3.30.565.10:FF:000006">
    <property type="entry name" value="Sensor histidine kinase WalK"/>
    <property type="match status" value="1"/>
</dbReference>
<dbReference type="PANTHER" id="PTHR43711:SF26">
    <property type="entry name" value="SENSOR HISTIDINE KINASE RCSC"/>
    <property type="match status" value="1"/>
</dbReference>
<dbReference type="InterPro" id="IPR005467">
    <property type="entry name" value="His_kinase_dom"/>
</dbReference>
<dbReference type="InterPro" id="IPR004358">
    <property type="entry name" value="Sig_transdc_His_kin-like_C"/>
</dbReference>
<dbReference type="InterPro" id="IPR003594">
    <property type="entry name" value="HATPase_dom"/>
</dbReference>
<dbReference type="SUPFAM" id="SSF47384">
    <property type="entry name" value="Homodimeric domain of signal transducing histidine kinase"/>
    <property type="match status" value="1"/>
</dbReference>
<keyword evidence="8" id="KW-1133">Transmembrane helix</keyword>
<dbReference type="SMART" id="SM00388">
    <property type="entry name" value="HisKA"/>
    <property type="match status" value="1"/>
</dbReference>
<evidence type="ECO:0000256" key="2">
    <source>
        <dbReference type="ARBA" id="ARBA00012438"/>
    </source>
</evidence>
<keyword evidence="11" id="KW-1185">Reference proteome</keyword>
<feature type="transmembrane region" description="Helical" evidence="8">
    <location>
        <begin position="244"/>
        <end position="265"/>
    </location>
</feature>
<dbReference type="Pfam" id="PF00512">
    <property type="entry name" value="HisKA"/>
    <property type="match status" value="1"/>
</dbReference>